<name>A0A165VIS5_9AGAM</name>
<dbReference type="InParanoid" id="A0A165VIS5"/>
<dbReference type="Proteomes" id="UP000076761">
    <property type="component" value="Unassembled WGS sequence"/>
</dbReference>
<protein>
    <recommendedName>
        <fullName evidence="3">Arrestin-like N-terminal domain-containing protein</fullName>
    </recommendedName>
</protein>
<dbReference type="InterPro" id="IPR014752">
    <property type="entry name" value="Arrestin-like_C"/>
</dbReference>
<proteinExistence type="predicted"/>
<dbReference type="STRING" id="1314782.A0A165VIS5"/>
<evidence type="ECO:0000313" key="2">
    <source>
        <dbReference type="Proteomes" id="UP000076761"/>
    </source>
</evidence>
<evidence type="ECO:0008006" key="3">
    <source>
        <dbReference type="Google" id="ProtNLM"/>
    </source>
</evidence>
<keyword evidence="2" id="KW-1185">Reference proteome</keyword>
<organism evidence="1 2">
    <name type="scientific">Neolentinus lepideus HHB14362 ss-1</name>
    <dbReference type="NCBI Taxonomy" id="1314782"/>
    <lineage>
        <taxon>Eukaryota</taxon>
        <taxon>Fungi</taxon>
        <taxon>Dikarya</taxon>
        <taxon>Basidiomycota</taxon>
        <taxon>Agaricomycotina</taxon>
        <taxon>Agaricomycetes</taxon>
        <taxon>Gloeophyllales</taxon>
        <taxon>Gloeophyllaceae</taxon>
        <taxon>Neolentinus</taxon>
    </lineage>
</organism>
<dbReference type="OrthoDB" id="2333384at2759"/>
<dbReference type="Gene3D" id="2.60.40.640">
    <property type="match status" value="1"/>
</dbReference>
<gene>
    <name evidence="1" type="ORF">NEOLEDRAFT_1055763</name>
</gene>
<accession>A0A165VIS5</accession>
<dbReference type="SUPFAM" id="SSF81296">
    <property type="entry name" value="E set domains"/>
    <property type="match status" value="1"/>
</dbReference>
<dbReference type="AlphaFoldDB" id="A0A165VIS5"/>
<reference evidence="1 2" key="1">
    <citation type="journal article" date="2016" name="Mol. Biol. Evol.">
        <title>Comparative Genomics of Early-Diverging Mushroom-Forming Fungi Provides Insights into the Origins of Lignocellulose Decay Capabilities.</title>
        <authorList>
            <person name="Nagy L.G."/>
            <person name="Riley R."/>
            <person name="Tritt A."/>
            <person name="Adam C."/>
            <person name="Daum C."/>
            <person name="Floudas D."/>
            <person name="Sun H."/>
            <person name="Yadav J.S."/>
            <person name="Pangilinan J."/>
            <person name="Larsson K.H."/>
            <person name="Matsuura K."/>
            <person name="Barry K."/>
            <person name="Labutti K."/>
            <person name="Kuo R."/>
            <person name="Ohm R.A."/>
            <person name="Bhattacharya S.S."/>
            <person name="Shirouzu T."/>
            <person name="Yoshinaga Y."/>
            <person name="Martin F.M."/>
            <person name="Grigoriev I.V."/>
            <person name="Hibbett D.S."/>
        </authorList>
    </citation>
    <scope>NUCLEOTIDE SEQUENCE [LARGE SCALE GENOMIC DNA]</scope>
    <source>
        <strain evidence="1 2">HHB14362 ss-1</strain>
    </source>
</reference>
<dbReference type="EMBL" id="KV425553">
    <property type="protein sequence ID" value="KZT29728.1"/>
    <property type="molecule type" value="Genomic_DNA"/>
</dbReference>
<dbReference type="InterPro" id="IPR014756">
    <property type="entry name" value="Ig_E-set"/>
</dbReference>
<sequence>MDAINFNTYLDNPYYTAPAVNHGNAAEHQYSLDNKGRPWLELNIANTHHTSAGGVPRFFDGDVLEGSVGLDLEKAKSVKKITVTLLGIATVETFDPLNFVEITETLWDQRQNGGSSRLSGHRSWPFSFTFPHEVTVKDKSKGHSTTYRLPPSFSEKGWNASISINYKILVSVHEGSFSPNAFLAANLFVLPKTVAKPPSSHRRKAYNVAAPLPGPEIDPEGWTELRHVIVKGIPSGSRAPQVTCTLAIAKPLTYALGSPIPLILTLASPDAEALESLADSACVKVVLERFLSAGTKGQLDASSTKDGNTLKDFSSTAVFWPIDEPEEGVRRLQGEIDVPHNLRPSCAFATILIKYAVALLPFQAPGFHSDNNKETPLVKQEVAIVTLNADGVVPRSYAPPPPYVGEEQCKLWT</sequence>
<evidence type="ECO:0000313" key="1">
    <source>
        <dbReference type="EMBL" id="KZT29728.1"/>
    </source>
</evidence>